<dbReference type="EMBL" id="QLLO01000010">
    <property type="protein sequence ID" value="RAJ11939.1"/>
    <property type="molecule type" value="Genomic_DNA"/>
</dbReference>
<name>A0A327R544_9FLAO</name>
<protein>
    <submittedName>
        <fullName evidence="6">Luciferase-type oxidoreductase</fullName>
    </submittedName>
</protein>
<evidence type="ECO:0000256" key="1">
    <source>
        <dbReference type="ARBA" id="ARBA00022630"/>
    </source>
</evidence>
<dbReference type="InterPro" id="IPR011251">
    <property type="entry name" value="Luciferase-like_dom"/>
</dbReference>
<evidence type="ECO:0000259" key="5">
    <source>
        <dbReference type="Pfam" id="PF00296"/>
    </source>
</evidence>
<reference evidence="6 7" key="1">
    <citation type="submission" date="2018-06" db="EMBL/GenBank/DDBJ databases">
        <title>Genomic Encyclopedia of Archaeal and Bacterial Type Strains, Phase II (KMG-II): from individual species to whole genera.</title>
        <authorList>
            <person name="Goeker M."/>
        </authorList>
    </citation>
    <scope>NUCLEOTIDE SEQUENCE [LARGE SCALE GENOMIC DNA]</scope>
    <source>
        <strain evidence="6 7">DSM 24464</strain>
    </source>
</reference>
<dbReference type="InterPro" id="IPR020020">
    <property type="entry name" value="Luciferase-type_oxidoreductase"/>
</dbReference>
<dbReference type="PANTHER" id="PTHR30011">
    <property type="entry name" value="ALKANESULFONATE MONOOXYGENASE-RELATED"/>
    <property type="match status" value="1"/>
</dbReference>
<dbReference type="Gene3D" id="3.20.20.30">
    <property type="entry name" value="Luciferase-like domain"/>
    <property type="match status" value="1"/>
</dbReference>
<gene>
    <name evidence="6" type="ORF">LY08_02439</name>
</gene>
<comment type="caution">
    <text evidence="6">The sequence shown here is derived from an EMBL/GenBank/DDBJ whole genome shotgun (WGS) entry which is preliminary data.</text>
</comment>
<accession>A0A327R544</accession>
<feature type="domain" description="Luciferase-like" evidence="5">
    <location>
        <begin position="23"/>
        <end position="239"/>
    </location>
</feature>
<proteinExistence type="predicted"/>
<keyword evidence="1" id="KW-0285">Flavoprotein</keyword>
<organism evidence="6 7">
    <name type="scientific">Olleya aquimaris</name>
    <dbReference type="NCBI Taxonomy" id="639310"/>
    <lineage>
        <taxon>Bacteria</taxon>
        <taxon>Pseudomonadati</taxon>
        <taxon>Bacteroidota</taxon>
        <taxon>Flavobacteriia</taxon>
        <taxon>Flavobacteriales</taxon>
        <taxon>Flavobacteriaceae</taxon>
    </lineage>
</organism>
<dbReference type="Pfam" id="PF00296">
    <property type="entry name" value="Bac_luciferase"/>
    <property type="match status" value="1"/>
</dbReference>
<dbReference type="InterPro" id="IPR051260">
    <property type="entry name" value="Diverse_substr_monoxygenases"/>
</dbReference>
<keyword evidence="4" id="KW-0503">Monooxygenase</keyword>
<evidence type="ECO:0000256" key="3">
    <source>
        <dbReference type="ARBA" id="ARBA00023002"/>
    </source>
</evidence>
<dbReference type="RefSeq" id="WP_111660705.1">
    <property type="nucleotide sequence ID" value="NZ_QLLO01000010.1"/>
</dbReference>
<keyword evidence="2" id="KW-0288">FMN</keyword>
<dbReference type="PANTHER" id="PTHR30011:SF16">
    <property type="entry name" value="C2H2 FINGER DOMAIN TRANSCRIPTION FACTOR (EUROFUNG)-RELATED"/>
    <property type="match status" value="1"/>
</dbReference>
<dbReference type="GO" id="GO:0004497">
    <property type="term" value="F:monooxygenase activity"/>
    <property type="evidence" value="ECO:0007669"/>
    <property type="project" value="UniProtKB-KW"/>
</dbReference>
<dbReference type="AlphaFoldDB" id="A0A327R544"/>
<dbReference type="NCBIfam" id="TIGR03571">
    <property type="entry name" value="lucif_BA3436"/>
    <property type="match status" value="1"/>
</dbReference>
<evidence type="ECO:0000313" key="7">
    <source>
        <dbReference type="Proteomes" id="UP000248703"/>
    </source>
</evidence>
<dbReference type="SUPFAM" id="SSF51679">
    <property type="entry name" value="Bacterial luciferase-like"/>
    <property type="match status" value="1"/>
</dbReference>
<evidence type="ECO:0000256" key="4">
    <source>
        <dbReference type="ARBA" id="ARBA00023033"/>
    </source>
</evidence>
<keyword evidence="3" id="KW-0560">Oxidoreductase</keyword>
<dbReference type="OrthoDB" id="7239898at2"/>
<dbReference type="InterPro" id="IPR036661">
    <property type="entry name" value="Luciferase-like_sf"/>
</dbReference>
<evidence type="ECO:0000313" key="6">
    <source>
        <dbReference type="EMBL" id="RAJ11939.1"/>
    </source>
</evidence>
<keyword evidence="7" id="KW-1185">Reference proteome</keyword>
<evidence type="ECO:0000256" key="2">
    <source>
        <dbReference type="ARBA" id="ARBA00022643"/>
    </source>
</evidence>
<sequence>MKPFETINKAYNSVFKQNQLSVGIVVPIERYAAGPVPTMLDHVKRAQQVELLGFKSIWIRDIPYNVPNFGDAGQTFDPFTYLGFLAGQTSEIALGISSIALPLHHPLHVAKSATSIDQLSHGRLLLGVASGDRFDEYPAMGIDYEKRGELFKESFNYIRNVQRDFPTFSSNNYGNLTGTIDMLPKPTSHKIPMLMTGSSRQSLKWNAQYADGWMNYPRDLYTQNNTIRQYRELVAETGSFDKPFMQPMYLDIMENPNEKPQPIPLGFRLGINHLTSYLDTLRGIGVNHIALNLRFNTMPLDKALEQIAQYVLPKFHNKQKTEHHA</sequence>
<dbReference type="GO" id="GO:0016705">
    <property type="term" value="F:oxidoreductase activity, acting on paired donors, with incorporation or reduction of molecular oxygen"/>
    <property type="evidence" value="ECO:0007669"/>
    <property type="project" value="InterPro"/>
</dbReference>
<dbReference type="Proteomes" id="UP000248703">
    <property type="component" value="Unassembled WGS sequence"/>
</dbReference>